<sequence length="90" mass="10673">MLENFMRYMRNHGYIRTFTMVGLGFLVGIVLYLLRFLPVHPLLEDIIFYTCSLIILTLIILLGFFINLPVKKLFFYRSVQRLSLCLSIYC</sequence>
<keyword evidence="1" id="KW-1133">Transmembrane helix</keyword>
<keyword evidence="1" id="KW-0812">Transmembrane</keyword>
<accession>A0A917EZW8</accession>
<proteinExistence type="predicted"/>
<dbReference type="EMBL" id="BMEL01000004">
    <property type="protein sequence ID" value="GGF28648.1"/>
    <property type="molecule type" value="Genomic_DNA"/>
</dbReference>
<reference evidence="2" key="1">
    <citation type="journal article" date="2014" name="Int. J. Syst. Evol. Microbiol.">
        <title>Complete genome sequence of Corynebacterium casei LMG S-19264T (=DSM 44701T), isolated from a smear-ripened cheese.</title>
        <authorList>
            <consortium name="US DOE Joint Genome Institute (JGI-PGF)"/>
            <person name="Walter F."/>
            <person name="Albersmeier A."/>
            <person name="Kalinowski J."/>
            <person name="Ruckert C."/>
        </authorList>
    </citation>
    <scope>NUCLEOTIDE SEQUENCE</scope>
    <source>
        <strain evidence="2">CGMCC 1.12153</strain>
    </source>
</reference>
<protein>
    <submittedName>
        <fullName evidence="2">Uncharacterized protein</fullName>
    </submittedName>
</protein>
<organism evidence="2 3">
    <name type="scientific">Halobacillus andaensis</name>
    <dbReference type="NCBI Taxonomy" id="1176239"/>
    <lineage>
        <taxon>Bacteria</taxon>
        <taxon>Bacillati</taxon>
        <taxon>Bacillota</taxon>
        <taxon>Bacilli</taxon>
        <taxon>Bacillales</taxon>
        <taxon>Bacillaceae</taxon>
        <taxon>Halobacillus</taxon>
    </lineage>
</organism>
<keyword evidence="3" id="KW-1185">Reference proteome</keyword>
<dbReference type="AlphaFoldDB" id="A0A917EZW8"/>
<evidence type="ECO:0000313" key="2">
    <source>
        <dbReference type="EMBL" id="GGF28648.1"/>
    </source>
</evidence>
<keyword evidence="1" id="KW-0472">Membrane</keyword>
<comment type="caution">
    <text evidence="2">The sequence shown here is derived from an EMBL/GenBank/DDBJ whole genome shotgun (WGS) entry which is preliminary data.</text>
</comment>
<evidence type="ECO:0000256" key="1">
    <source>
        <dbReference type="SAM" id="Phobius"/>
    </source>
</evidence>
<dbReference type="Proteomes" id="UP000660110">
    <property type="component" value="Unassembled WGS sequence"/>
</dbReference>
<dbReference type="RefSeq" id="WP_188378307.1">
    <property type="nucleotide sequence ID" value="NZ_BMEL01000004.1"/>
</dbReference>
<evidence type="ECO:0000313" key="3">
    <source>
        <dbReference type="Proteomes" id="UP000660110"/>
    </source>
</evidence>
<gene>
    <name evidence="2" type="ORF">GCM10010954_29650</name>
</gene>
<name>A0A917EZW8_HALAA</name>
<feature type="transmembrane region" description="Helical" evidence="1">
    <location>
        <begin position="14"/>
        <end position="34"/>
    </location>
</feature>
<feature type="transmembrane region" description="Helical" evidence="1">
    <location>
        <begin position="46"/>
        <end position="68"/>
    </location>
</feature>
<reference evidence="2" key="2">
    <citation type="submission" date="2020-09" db="EMBL/GenBank/DDBJ databases">
        <authorList>
            <person name="Sun Q."/>
            <person name="Zhou Y."/>
        </authorList>
    </citation>
    <scope>NUCLEOTIDE SEQUENCE</scope>
    <source>
        <strain evidence="2">CGMCC 1.12153</strain>
    </source>
</reference>